<gene>
    <name evidence="4" type="ORF">Cadr_000003321</name>
</gene>
<evidence type="ECO:0000313" key="5">
    <source>
        <dbReference type="Proteomes" id="UP000299084"/>
    </source>
</evidence>
<dbReference type="Pfam" id="PF05831">
    <property type="entry name" value="GAGE"/>
    <property type="match status" value="2"/>
</dbReference>
<dbReference type="AlphaFoldDB" id="A0A5N4C1V7"/>
<feature type="compositionally biased region" description="Acidic residues" evidence="2">
    <location>
        <begin position="36"/>
        <end position="48"/>
    </location>
</feature>
<organism evidence="4 5">
    <name type="scientific">Camelus dromedarius</name>
    <name type="common">Dromedary</name>
    <name type="synonym">Arabian camel</name>
    <dbReference type="NCBI Taxonomy" id="9838"/>
    <lineage>
        <taxon>Eukaryota</taxon>
        <taxon>Metazoa</taxon>
        <taxon>Chordata</taxon>
        <taxon>Craniata</taxon>
        <taxon>Vertebrata</taxon>
        <taxon>Euteleostomi</taxon>
        <taxon>Mammalia</taxon>
        <taxon>Eutheria</taxon>
        <taxon>Laurasiatheria</taxon>
        <taxon>Artiodactyla</taxon>
        <taxon>Tylopoda</taxon>
        <taxon>Camelidae</taxon>
        <taxon>Camelus</taxon>
    </lineage>
</organism>
<reference evidence="4 5" key="1">
    <citation type="journal article" date="2019" name="Mol. Ecol. Resour.">
        <title>Improving Illumina assemblies with Hi-C and long reads: an example with the North African dromedary.</title>
        <authorList>
            <person name="Elbers J.P."/>
            <person name="Rogers M.F."/>
            <person name="Perelman P.L."/>
            <person name="Proskuryakova A.A."/>
            <person name="Serdyukova N.A."/>
            <person name="Johnson W.E."/>
            <person name="Horin P."/>
            <person name="Corander J."/>
            <person name="Murphy D."/>
            <person name="Burger P.A."/>
        </authorList>
    </citation>
    <scope>NUCLEOTIDE SEQUENCE [LARGE SCALE GENOMIC DNA]</scope>
    <source>
        <strain evidence="4">Drom800</strain>
        <tissue evidence="4">Blood</tissue>
    </source>
</reference>
<dbReference type="Proteomes" id="UP000299084">
    <property type="component" value="Unassembled WGS sequence"/>
</dbReference>
<dbReference type="SMART" id="SM01379">
    <property type="entry name" value="GAGE"/>
    <property type="match status" value="1"/>
</dbReference>
<evidence type="ECO:0000259" key="3">
    <source>
        <dbReference type="SMART" id="SM01379"/>
    </source>
</evidence>
<comment type="similarity">
    <text evidence="1">Belongs to the GAGE family.</text>
</comment>
<evidence type="ECO:0000313" key="4">
    <source>
        <dbReference type="EMBL" id="KAB1252838.1"/>
    </source>
</evidence>
<feature type="region of interest" description="Disordered" evidence="2">
    <location>
        <begin position="1"/>
        <end position="127"/>
    </location>
</feature>
<proteinExistence type="inferred from homology"/>
<feature type="domain" description="GAGE" evidence="3">
    <location>
        <begin position="1"/>
        <end position="127"/>
    </location>
</feature>
<accession>A0A5N4C1V7</accession>
<dbReference type="EMBL" id="JWIN03000037">
    <property type="protein sequence ID" value="KAB1252838.1"/>
    <property type="molecule type" value="Genomic_DNA"/>
</dbReference>
<protein>
    <submittedName>
        <fullName evidence="4">Putative G antigen family E member 3</fullName>
    </submittedName>
</protein>
<dbReference type="InterPro" id="IPR031320">
    <property type="entry name" value="GAGE"/>
</dbReference>
<dbReference type="InterPro" id="IPR008625">
    <property type="entry name" value="GAGE_fam"/>
</dbReference>
<sequence length="127" mass="13882">MSEHVRLRSKSRGKGDDQESYQLIEPAVAQQPSDEQLQEEDPPTENEDITSGQEKEDEGAPLIQGEGKRKKNTGVVGRGPDLEADVQKLPQAETEDKGDDDSDVKGEIPSTPEPLKMSEGEEGEPQV</sequence>
<evidence type="ECO:0000256" key="1">
    <source>
        <dbReference type="ARBA" id="ARBA00007043"/>
    </source>
</evidence>
<name>A0A5N4C1V7_CAMDR</name>
<keyword evidence="5" id="KW-1185">Reference proteome</keyword>
<comment type="caution">
    <text evidence="4">The sequence shown here is derived from an EMBL/GenBank/DDBJ whole genome shotgun (WGS) entry which is preliminary data.</text>
</comment>
<evidence type="ECO:0000256" key="2">
    <source>
        <dbReference type="SAM" id="MobiDB-lite"/>
    </source>
</evidence>
<dbReference type="PANTHER" id="PTHR14047">
    <property type="entry name" value="P ANTIGEN FAMILY MEMBER 5-RELATED"/>
    <property type="match status" value="1"/>
</dbReference>